<reference evidence="1 2" key="1">
    <citation type="submission" date="2015-12" db="EMBL/GenBank/DDBJ databases">
        <title>Genome sequence of Thalassospira lucentensis MCCC 1A02072.</title>
        <authorList>
            <person name="Lu L."/>
            <person name="Lai Q."/>
            <person name="Shao Z."/>
            <person name="Qian P."/>
        </authorList>
    </citation>
    <scope>NUCLEOTIDE SEQUENCE [LARGE SCALE GENOMIC DNA]</scope>
    <source>
        <strain evidence="1 2">MCCC 1A02072</strain>
    </source>
</reference>
<sequence length="247" mass="28689">MKKLQAEIINNRLITGQYGDIRFGPWGFECSDRHSFVTLSDQCRNTRQIGDHWQLAEGDWALDYQTSRIDPVTLRIRATLSARRDGLLQDAVIRLIFDKPTIQSGEIAGRKYHHTDSDRYRLHPVRTVRLMGTDGTIISVTLDRYDGAGRFTPYIYLRDRGDHWIIHARLLPIGPVDHVWLRWANRLFTLSAPDWLAHLVWNFPGGKAAFWRLRERLGRRCPEIQAVPLNRLKSSQSLMLEVTCRFA</sequence>
<dbReference type="OrthoDB" id="2986549at2"/>
<protein>
    <submittedName>
        <fullName evidence="1">Uncharacterized protein</fullName>
    </submittedName>
</protein>
<comment type="caution">
    <text evidence="1">The sequence shown here is derived from an EMBL/GenBank/DDBJ whole genome shotgun (WGS) entry which is preliminary data.</text>
</comment>
<dbReference type="RefSeq" id="WP_062952800.1">
    <property type="nucleotide sequence ID" value="NZ_LPVY01000021.1"/>
</dbReference>
<dbReference type="AlphaFoldDB" id="A0A154L451"/>
<gene>
    <name evidence="1" type="ORF">AUP42_04525</name>
</gene>
<proteinExistence type="predicted"/>
<name>A0A154L451_9PROT</name>
<accession>A0A154L451</accession>
<dbReference type="Proteomes" id="UP000076335">
    <property type="component" value="Unassembled WGS sequence"/>
</dbReference>
<evidence type="ECO:0000313" key="1">
    <source>
        <dbReference type="EMBL" id="KZB62223.1"/>
    </source>
</evidence>
<organism evidence="1 2">
    <name type="scientific">Thalassospira lucentensis</name>
    <dbReference type="NCBI Taxonomy" id="168935"/>
    <lineage>
        <taxon>Bacteria</taxon>
        <taxon>Pseudomonadati</taxon>
        <taxon>Pseudomonadota</taxon>
        <taxon>Alphaproteobacteria</taxon>
        <taxon>Rhodospirillales</taxon>
        <taxon>Thalassospiraceae</taxon>
        <taxon>Thalassospira</taxon>
    </lineage>
</organism>
<dbReference type="EMBL" id="LPVY01000021">
    <property type="protein sequence ID" value="KZB62223.1"/>
    <property type="molecule type" value="Genomic_DNA"/>
</dbReference>
<evidence type="ECO:0000313" key="2">
    <source>
        <dbReference type="Proteomes" id="UP000076335"/>
    </source>
</evidence>